<dbReference type="Pfam" id="PF03061">
    <property type="entry name" value="4HBT"/>
    <property type="match status" value="1"/>
</dbReference>
<sequence length="279" mass="29855">MTSIFKGATRNSNSANSIKSINSLTRALTTIPTNTPRQRRTITTSAFILGTSCALIGGYAMGALRPPHALAMLYPAPAPGPPSPLSDAGQSHTLALEKEIHQLAHVQALKSDSEWYESRPYAAMEQNRVINTLTAGALRSPGRLAIAPLVHARHDDSEAVVTLHVGRGVCGHDGIVHGGLIATLFDESLARTALLSLPGKTGVTATLNISYRVPVKADQFVVIRSTLEKRDGRKAFVKAELSDLSGKAHAQANALFIEPRWSFLADKKNIRKALGTEKA</sequence>
<dbReference type="PANTHER" id="PTHR47260">
    <property type="entry name" value="UPF0644 PROTEIN PB2B4.06"/>
    <property type="match status" value="1"/>
</dbReference>
<accession>A0A4T0IL50</accession>
<dbReference type="InterPro" id="IPR052061">
    <property type="entry name" value="PTE-AB_protein"/>
</dbReference>
<dbReference type="Gene3D" id="3.10.129.10">
    <property type="entry name" value="Hotdog Thioesterase"/>
    <property type="match status" value="1"/>
</dbReference>
<evidence type="ECO:0000313" key="2">
    <source>
        <dbReference type="EMBL" id="TIB27725.1"/>
    </source>
</evidence>
<name>A0A4T0IL50_WALIC</name>
<dbReference type="Proteomes" id="UP000310689">
    <property type="component" value="Unassembled WGS sequence"/>
</dbReference>
<organism evidence="2 3">
    <name type="scientific">Wallemia ichthyophaga</name>
    <dbReference type="NCBI Taxonomy" id="245174"/>
    <lineage>
        <taxon>Eukaryota</taxon>
        <taxon>Fungi</taxon>
        <taxon>Dikarya</taxon>
        <taxon>Basidiomycota</taxon>
        <taxon>Wallemiomycotina</taxon>
        <taxon>Wallemiomycetes</taxon>
        <taxon>Wallemiales</taxon>
        <taxon>Wallemiaceae</taxon>
        <taxon>Wallemia</taxon>
    </lineage>
</organism>
<dbReference type="PANTHER" id="PTHR47260:SF1">
    <property type="entry name" value="UPF0644 PROTEIN PB2B4.06"/>
    <property type="match status" value="1"/>
</dbReference>
<gene>
    <name evidence="2" type="ORF">E3P86_04026</name>
</gene>
<evidence type="ECO:0000259" key="1">
    <source>
        <dbReference type="Pfam" id="PF03061"/>
    </source>
</evidence>
<dbReference type="CDD" id="cd03443">
    <property type="entry name" value="PaaI_thioesterase"/>
    <property type="match status" value="1"/>
</dbReference>
<dbReference type="AlphaFoldDB" id="A0A4T0IL50"/>
<dbReference type="EMBL" id="SPOI01000411">
    <property type="protein sequence ID" value="TIB27725.1"/>
    <property type="molecule type" value="Genomic_DNA"/>
</dbReference>
<dbReference type="InterPro" id="IPR029069">
    <property type="entry name" value="HotDog_dom_sf"/>
</dbReference>
<protein>
    <recommendedName>
        <fullName evidence="1">Thioesterase domain-containing protein</fullName>
    </recommendedName>
</protein>
<dbReference type="InterPro" id="IPR006683">
    <property type="entry name" value="Thioestr_dom"/>
</dbReference>
<feature type="domain" description="Thioesterase" evidence="1">
    <location>
        <begin position="174"/>
        <end position="246"/>
    </location>
</feature>
<evidence type="ECO:0000313" key="3">
    <source>
        <dbReference type="Proteomes" id="UP000310689"/>
    </source>
</evidence>
<reference evidence="2 3" key="1">
    <citation type="submission" date="2019-03" db="EMBL/GenBank/DDBJ databases">
        <title>Sequencing 23 genomes of Wallemia ichthyophaga.</title>
        <authorList>
            <person name="Gostincar C."/>
        </authorList>
    </citation>
    <scope>NUCLEOTIDE SEQUENCE [LARGE SCALE GENOMIC DNA]</scope>
    <source>
        <strain evidence="2 3">EXF-6200</strain>
    </source>
</reference>
<dbReference type="SUPFAM" id="SSF54637">
    <property type="entry name" value="Thioesterase/thiol ester dehydrase-isomerase"/>
    <property type="match status" value="1"/>
</dbReference>
<proteinExistence type="predicted"/>
<comment type="caution">
    <text evidence="2">The sequence shown here is derived from an EMBL/GenBank/DDBJ whole genome shotgun (WGS) entry which is preliminary data.</text>
</comment>